<dbReference type="SMART" id="SM00689">
    <property type="entry name" value="DM6"/>
    <property type="match status" value="1"/>
</dbReference>
<organism evidence="2">
    <name type="scientific">Drosophila grimshawi</name>
    <name type="common">Hawaiian fruit fly</name>
    <name type="synonym">Idiomyia grimshawi</name>
    <dbReference type="NCBI Taxonomy" id="7222"/>
    <lineage>
        <taxon>Eukaryota</taxon>
        <taxon>Metazoa</taxon>
        <taxon>Ecdysozoa</taxon>
        <taxon>Arthropoda</taxon>
        <taxon>Hexapoda</taxon>
        <taxon>Insecta</taxon>
        <taxon>Pterygota</taxon>
        <taxon>Neoptera</taxon>
        <taxon>Endopterygota</taxon>
        <taxon>Diptera</taxon>
        <taxon>Brachycera</taxon>
        <taxon>Muscomorpha</taxon>
        <taxon>Ephydroidea</taxon>
        <taxon>Drosophilidae</taxon>
        <taxon>Drosophila</taxon>
        <taxon>Hawaiian Drosophila</taxon>
    </lineage>
</organism>
<protein>
    <submittedName>
        <fullName evidence="1">GH18815</fullName>
    </submittedName>
</protein>
<evidence type="ECO:0000313" key="2">
    <source>
        <dbReference type="Proteomes" id="UP000001070"/>
    </source>
</evidence>
<dbReference type="OMA" id="QTWVSCP"/>
<dbReference type="InParanoid" id="B4JFY1"/>
<dbReference type="AlphaFoldDB" id="B4JFY1"/>
<proteinExistence type="predicted"/>
<name>B4JFY1_DROGR</name>
<dbReference type="KEGG" id="dgr:6564105"/>
<sequence>MTKPPSMWLNPFCDEDEVYCPFNPRFDDIYYVESDKAKRKYWQTWVSCPPVQIKKKQICCFAKIRAAPLRRRKHRKPKTACPPPPLCDDSACPRVKRRCHRKGRIPPDCLKVKRPLICTKPLTPYPAFSECNRLHPKALPLSECICWRRPMICEVWCEWRRRNMNKTAR</sequence>
<dbReference type="HOGENOM" id="CLU_079998_0_0_1"/>
<dbReference type="PhylomeDB" id="B4JFY1"/>
<keyword evidence="2" id="KW-1185">Reference proteome</keyword>
<reference evidence="1 2" key="1">
    <citation type="journal article" date="2007" name="Nature">
        <title>Evolution of genes and genomes on the Drosophila phylogeny.</title>
        <authorList>
            <consortium name="Drosophila 12 Genomes Consortium"/>
            <person name="Clark A.G."/>
            <person name="Eisen M.B."/>
            <person name="Smith D.R."/>
            <person name="Bergman C.M."/>
            <person name="Oliver B."/>
            <person name="Markow T.A."/>
            <person name="Kaufman T.C."/>
            <person name="Kellis M."/>
            <person name="Gelbart W."/>
            <person name="Iyer V.N."/>
            <person name="Pollard D.A."/>
            <person name="Sackton T.B."/>
            <person name="Larracuente A.M."/>
            <person name="Singh N.D."/>
            <person name="Abad J.P."/>
            <person name="Abt D.N."/>
            <person name="Adryan B."/>
            <person name="Aguade M."/>
            <person name="Akashi H."/>
            <person name="Anderson W.W."/>
            <person name="Aquadro C.F."/>
            <person name="Ardell D.H."/>
            <person name="Arguello R."/>
            <person name="Artieri C.G."/>
            <person name="Barbash D.A."/>
            <person name="Barker D."/>
            <person name="Barsanti P."/>
            <person name="Batterham P."/>
            <person name="Batzoglou S."/>
            <person name="Begun D."/>
            <person name="Bhutkar A."/>
            <person name="Blanco E."/>
            <person name="Bosak S.A."/>
            <person name="Bradley R.K."/>
            <person name="Brand A.D."/>
            <person name="Brent M.R."/>
            <person name="Brooks A.N."/>
            <person name="Brown R.H."/>
            <person name="Butlin R.K."/>
            <person name="Caggese C."/>
            <person name="Calvi B.R."/>
            <person name="Bernardo de Carvalho A."/>
            <person name="Caspi A."/>
            <person name="Castrezana S."/>
            <person name="Celniker S.E."/>
            <person name="Chang J.L."/>
            <person name="Chapple C."/>
            <person name="Chatterji S."/>
            <person name="Chinwalla A."/>
            <person name="Civetta A."/>
            <person name="Clifton S.W."/>
            <person name="Comeron J.M."/>
            <person name="Costello J.C."/>
            <person name="Coyne J.A."/>
            <person name="Daub J."/>
            <person name="David R.G."/>
            <person name="Delcher A.L."/>
            <person name="Delehaunty K."/>
            <person name="Do C.B."/>
            <person name="Ebling H."/>
            <person name="Edwards K."/>
            <person name="Eickbush T."/>
            <person name="Evans J.D."/>
            <person name="Filipski A."/>
            <person name="Findeiss S."/>
            <person name="Freyhult E."/>
            <person name="Fulton L."/>
            <person name="Fulton R."/>
            <person name="Garcia A.C."/>
            <person name="Gardiner A."/>
            <person name="Garfield D.A."/>
            <person name="Garvin B.E."/>
            <person name="Gibson G."/>
            <person name="Gilbert D."/>
            <person name="Gnerre S."/>
            <person name="Godfrey J."/>
            <person name="Good R."/>
            <person name="Gotea V."/>
            <person name="Gravely B."/>
            <person name="Greenberg A.J."/>
            <person name="Griffiths-Jones S."/>
            <person name="Gross S."/>
            <person name="Guigo R."/>
            <person name="Gustafson E.A."/>
            <person name="Haerty W."/>
            <person name="Hahn M.W."/>
            <person name="Halligan D.L."/>
            <person name="Halpern A.L."/>
            <person name="Halter G.M."/>
            <person name="Han M.V."/>
            <person name="Heger A."/>
            <person name="Hillier L."/>
            <person name="Hinrichs A.S."/>
            <person name="Holmes I."/>
            <person name="Hoskins R.A."/>
            <person name="Hubisz M.J."/>
            <person name="Hultmark D."/>
            <person name="Huntley M.A."/>
            <person name="Jaffe D.B."/>
            <person name="Jagadeeshan S."/>
            <person name="Jeck W.R."/>
            <person name="Johnson J."/>
            <person name="Jones C.D."/>
            <person name="Jordan W.C."/>
            <person name="Karpen G.H."/>
            <person name="Kataoka E."/>
            <person name="Keightley P.D."/>
            <person name="Kheradpour P."/>
            <person name="Kirkness E.F."/>
            <person name="Koerich L.B."/>
            <person name="Kristiansen K."/>
            <person name="Kudrna D."/>
            <person name="Kulathinal R.J."/>
            <person name="Kumar S."/>
            <person name="Kwok R."/>
            <person name="Lander E."/>
            <person name="Langley C.H."/>
            <person name="Lapoint R."/>
            <person name="Lazzaro B.P."/>
            <person name="Lee S.J."/>
            <person name="Levesque L."/>
            <person name="Li R."/>
            <person name="Lin C.F."/>
            <person name="Lin M.F."/>
            <person name="Lindblad-Toh K."/>
            <person name="Llopart A."/>
            <person name="Long M."/>
            <person name="Low L."/>
            <person name="Lozovsky E."/>
            <person name="Lu J."/>
            <person name="Luo M."/>
            <person name="Machado C.A."/>
            <person name="Makalowski W."/>
            <person name="Marzo M."/>
            <person name="Matsuda M."/>
            <person name="Matzkin L."/>
            <person name="McAllister B."/>
            <person name="McBride C.S."/>
            <person name="McKernan B."/>
            <person name="McKernan K."/>
            <person name="Mendez-Lago M."/>
            <person name="Minx P."/>
            <person name="Mollenhauer M.U."/>
            <person name="Montooth K."/>
            <person name="Mount S.M."/>
            <person name="Mu X."/>
            <person name="Myers E."/>
            <person name="Negre B."/>
            <person name="Newfeld S."/>
            <person name="Nielsen R."/>
            <person name="Noor M.A."/>
            <person name="O'Grady P."/>
            <person name="Pachter L."/>
            <person name="Papaceit M."/>
            <person name="Parisi M.J."/>
            <person name="Parisi M."/>
            <person name="Parts L."/>
            <person name="Pedersen J.S."/>
            <person name="Pesole G."/>
            <person name="Phillippy A.M."/>
            <person name="Ponting C.P."/>
            <person name="Pop M."/>
            <person name="Porcelli D."/>
            <person name="Powell J.R."/>
            <person name="Prohaska S."/>
            <person name="Pruitt K."/>
            <person name="Puig M."/>
            <person name="Quesneville H."/>
            <person name="Ram K.R."/>
            <person name="Rand D."/>
            <person name="Rasmussen M.D."/>
            <person name="Reed L.K."/>
            <person name="Reenan R."/>
            <person name="Reily A."/>
            <person name="Remington K.A."/>
            <person name="Rieger T.T."/>
            <person name="Ritchie M.G."/>
            <person name="Robin C."/>
            <person name="Rogers Y.H."/>
            <person name="Rohde C."/>
            <person name="Rozas J."/>
            <person name="Rubenfield M.J."/>
            <person name="Ruiz A."/>
            <person name="Russo S."/>
            <person name="Salzberg S.L."/>
            <person name="Sanchez-Gracia A."/>
            <person name="Saranga D.J."/>
            <person name="Sato H."/>
            <person name="Schaeffer S.W."/>
            <person name="Schatz M.C."/>
            <person name="Schlenke T."/>
            <person name="Schwartz R."/>
            <person name="Segarra C."/>
            <person name="Singh R.S."/>
            <person name="Sirot L."/>
            <person name="Sirota M."/>
            <person name="Sisneros N.B."/>
            <person name="Smith C.D."/>
            <person name="Smith T.F."/>
            <person name="Spieth J."/>
            <person name="Stage D.E."/>
            <person name="Stark A."/>
            <person name="Stephan W."/>
            <person name="Strausberg R.L."/>
            <person name="Strempel S."/>
            <person name="Sturgill D."/>
            <person name="Sutton G."/>
            <person name="Sutton G.G."/>
            <person name="Tao W."/>
            <person name="Teichmann S."/>
            <person name="Tobari Y.N."/>
            <person name="Tomimura Y."/>
            <person name="Tsolas J.M."/>
            <person name="Valente V.L."/>
            <person name="Venter E."/>
            <person name="Venter J.C."/>
            <person name="Vicario S."/>
            <person name="Vieira F.G."/>
            <person name="Vilella A.J."/>
            <person name="Villasante A."/>
            <person name="Walenz B."/>
            <person name="Wang J."/>
            <person name="Wasserman M."/>
            <person name="Watts T."/>
            <person name="Wilson D."/>
            <person name="Wilson R.K."/>
            <person name="Wing R.A."/>
            <person name="Wolfner M.F."/>
            <person name="Wong A."/>
            <person name="Wong G.K."/>
            <person name="Wu C.I."/>
            <person name="Wu G."/>
            <person name="Yamamoto D."/>
            <person name="Yang H.P."/>
            <person name="Yang S.P."/>
            <person name="Yorke J.A."/>
            <person name="Yoshida K."/>
            <person name="Zdobnov E."/>
            <person name="Zhang P."/>
            <person name="Zhang Y."/>
            <person name="Zimin A.V."/>
            <person name="Baldwin J."/>
            <person name="Abdouelleil A."/>
            <person name="Abdulkadir J."/>
            <person name="Abebe A."/>
            <person name="Abera B."/>
            <person name="Abreu J."/>
            <person name="Acer S.C."/>
            <person name="Aftuck L."/>
            <person name="Alexander A."/>
            <person name="An P."/>
            <person name="Anderson E."/>
            <person name="Anderson S."/>
            <person name="Arachi H."/>
            <person name="Azer M."/>
            <person name="Bachantsang P."/>
            <person name="Barry A."/>
            <person name="Bayul T."/>
            <person name="Berlin A."/>
            <person name="Bessette D."/>
            <person name="Bloom T."/>
            <person name="Blye J."/>
            <person name="Boguslavskiy L."/>
            <person name="Bonnet C."/>
            <person name="Boukhgalter B."/>
            <person name="Bourzgui I."/>
            <person name="Brown A."/>
            <person name="Cahill P."/>
            <person name="Channer S."/>
            <person name="Cheshatsang Y."/>
            <person name="Chuda L."/>
            <person name="Citroen M."/>
            <person name="Collymore A."/>
            <person name="Cooke P."/>
            <person name="Costello M."/>
            <person name="D'Aco K."/>
            <person name="Daza R."/>
            <person name="De Haan G."/>
            <person name="DeGray S."/>
            <person name="DeMaso C."/>
            <person name="Dhargay N."/>
            <person name="Dooley K."/>
            <person name="Dooley E."/>
            <person name="Doricent M."/>
            <person name="Dorje P."/>
            <person name="Dorjee K."/>
            <person name="Dupes A."/>
            <person name="Elong R."/>
            <person name="Falk J."/>
            <person name="Farina A."/>
            <person name="Faro S."/>
            <person name="Ferguson D."/>
            <person name="Fisher S."/>
            <person name="Foley C.D."/>
            <person name="Franke A."/>
            <person name="Friedrich D."/>
            <person name="Gadbois L."/>
            <person name="Gearin G."/>
            <person name="Gearin C.R."/>
            <person name="Giannoukos G."/>
            <person name="Goode T."/>
            <person name="Graham J."/>
            <person name="Grandbois E."/>
            <person name="Grewal S."/>
            <person name="Gyaltsen K."/>
            <person name="Hafez N."/>
            <person name="Hagos B."/>
            <person name="Hall J."/>
            <person name="Henson C."/>
            <person name="Hollinger A."/>
            <person name="Honan T."/>
            <person name="Huard M.D."/>
            <person name="Hughes L."/>
            <person name="Hurhula B."/>
            <person name="Husby M.E."/>
            <person name="Kamat A."/>
            <person name="Kanga B."/>
            <person name="Kashin S."/>
            <person name="Khazanovich D."/>
            <person name="Kisner P."/>
            <person name="Lance K."/>
            <person name="Lara M."/>
            <person name="Lee W."/>
            <person name="Lennon N."/>
            <person name="Letendre F."/>
            <person name="LeVine R."/>
            <person name="Lipovsky A."/>
            <person name="Liu X."/>
            <person name="Liu J."/>
            <person name="Liu S."/>
            <person name="Lokyitsang T."/>
            <person name="Lokyitsang Y."/>
            <person name="Lubonja R."/>
            <person name="Lui A."/>
            <person name="MacDonald P."/>
            <person name="Magnisalis V."/>
            <person name="Maru K."/>
            <person name="Matthews C."/>
            <person name="McCusker W."/>
            <person name="McDonough S."/>
            <person name="Mehta T."/>
            <person name="Meldrim J."/>
            <person name="Meneus L."/>
            <person name="Mihai O."/>
            <person name="Mihalev A."/>
            <person name="Mihova T."/>
            <person name="Mittelman R."/>
            <person name="Mlenga V."/>
            <person name="Montmayeur A."/>
            <person name="Mulrain L."/>
            <person name="Navidi A."/>
            <person name="Naylor J."/>
            <person name="Negash T."/>
            <person name="Nguyen T."/>
            <person name="Nguyen N."/>
            <person name="Nicol R."/>
            <person name="Norbu C."/>
            <person name="Norbu N."/>
            <person name="Novod N."/>
            <person name="O'Neill B."/>
            <person name="Osman S."/>
            <person name="Markiewicz E."/>
            <person name="Oyono O.L."/>
            <person name="Patti C."/>
            <person name="Phunkhang P."/>
            <person name="Pierre F."/>
            <person name="Priest M."/>
            <person name="Raghuraman S."/>
            <person name="Rege F."/>
            <person name="Reyes R."/>
            <person name="Rise C."/>
            <person name="Rogov P."/>
            <person name="Ross K."/>
            <person name="Ryan E."/>
            <person name="Settipalli S."/>
            <person name="Shea T."/>
            <person name="Sherpa N."/>
            <person name="Shi L."/>
            <person name="Shih D."/>
            <person name="Sparrow T."/>
            <person name="Spaulding J."/>
            <person name="Stalker J."/>
            <person name="Stange-Thomann N."/>
            <person name="Stavropoulos S."/>
            <person name="Stone C."/>
            <person name="Strader C."/>
            <person name="Tesfaye S."/>
            <person name="Thomson T."/>
            <person name="Thoulutsang Y."/>
            <person name="Thoulutsang D."/>
            <person name="Topham K."/>
            <person name="Topping I."/>
            <person name="Tsamla T."/>
            <person name="Vassiliev H."/>
            <person name="Vo A."/>
            <person name="Wangchuk T."/>
            <person name="Wangdi T."/>
            <person name="Weiand M."/>
            <person name="Wilkinson J."/>
            <person name="Wilson A."/>
            <person name="Yadav S."/>
            <person name="Young G."/>
            <person name="Yu Q."/>
            <person name="Zembek L."/>
            <person name="Zhong D."/>
            <person name="Zimmer A."/>
            <person name="Zwirko Z."/>
            <person name="Jaffe D.B."/>
            <person name="Alvarez P."/>
            <person name="Brockman W."/>
            <person name="Butler J."/>
            <person name="Chin C."/>
            <person name="Gnerre S."/>
            <person name="Grabherr M."/>
            <person name="Kleber M."/>
            <person name="Mauceli E."/>
            <person name="MacCallum I."/>
        </authorList>
    </citation>
    <scope>NUCLEOTIDE SEQUENCE [LARGE SCALE GENOMIC DNA]</scope>
    <source>
        <strain evidence="2">Tucson 15287-2541.00</strain>
    </source>
</reference>
<dbReference type="Pfam" id="PF07248">
    <property type="entry name" value="DUF1431"/>
    <property type="match status" value="1"/>
</dbReference>
<gene>
    <name evidence="1" type="primary">Dgri\GH18815</name>
    <name evidence="1" type="ORF">Dgri_GH18815</name>
</gene>
<dbReference type="Proteomes" id="UP000001070">
    <property type="component" value="Unassembled WGS sequence"/>
</dbReference>
<dbReference type="PANTHER" id="PTHR20977">
    <property type="entry name" value="AT13385P-RELATED"/>
    <property type="match status" value="1"/>
</dbReference>
<dbReference type="PANTHER" id="PTHR20977:SF0">
    <property type="entry name" value="AT13385P-RELATED"/>
    <property type="match status" value="1"/>
</dbReference>
<dbReference type="EMBL" id="CH916369">
    <property type="protein sequence ID" value="EDV92520.1"/>
    <property type="molecule type" value="Genomic_DNA"/>
</dbReference>
<evidence type="ECO:0000313" key="1">
    <source>
        <dbReference type="EMBL" id="EDV92520.1"/>
    </source>
</evidence>
<dbReference type="eggNOG" id="ENOG502TDPP">
    <property type="taxonomic scope" value="Eukaryota"/>
</dbReference>
<accession>B4JFY1</accession>
<dbReference type="OrthoDB" id="7812215at2759"/>
<dbReference type="STRING" id="7222.B4JFY1"/>
<dbReference type="InterPro" id="IPR006611">
    <property type="entry name" value="DUF1431_DROsp"/>
</dbReference>